<dbReference type="Proteomes" id="UP001597114">
    <property type="component" value="Unassembled WGS sequence"/>
</dbReference>
<comment type="caution">
    <text evidence="2">The sequence shown here is derived from an EMBL/GenBank/DDBJ whole genome shotgun (WGS) entry which is preliminary data.</text>
</comment>
<protein>
    <submittedName>
        <fullName evidence="2">Uncharacterized protein</fullName>
    </submittedName>
</protein>
<accession>A0ABW4F7P6</accession>
<feature type="transmembrane region" description="Helical" evidence="1">
    <location>
        <begin position="6"/>
        <end position="24"/>
    </location>
</feature>
<keyword evidence="3" id="KW-1185">Reference proteome</keyword>
<keyword evidence="1" id="KW-0812">Transmembrane</keyword>
<keyword evidence="1" id="KW-1133">Transmembrane helix</keyword>
<proteinExistence type="predicted"/>
<evidence type="ECO:0000313" key="2">
    <source>
        <dbReference type="EMBL" id="MFD1522299.1"/>
    </source>
</evidence>
<gene>
    <name evidence="2" type="ORF">ACFSJD_32705</name>
</gene>
<sequence>MNWFFSGLLIAASAGILGFTGYLLRRLFTTEPGIPDVSREVGP</sequence>
<evidence type="ECO:0000256" key="1">
    <source>
        <dbReference type="SAM" id="Phobius"/>
    </source>
</evidence>
<organism evidence="2 3">
    <name type="scientific">Pseudonocardia yunnanensis</name>
    <dbReference type="NCBI Taxonomy" id="58107"/>
    <lineage>
        <taxon>Bacteria</taxon>
        <taxon>Bacillati</taxon>
        <taxon>Actinomycetota</taxon>
        <taxon>Actinomycetes</taxon>
        <taxon>Pseudonocardiales</taxon>
        <taxon>Pseudonocardiaceae</taxon>
        <taxon>Pseudonocardia</taxon>
    </lineage>
</organism>
<keyword evidence="1" id="KW-0472">Membrane</keyword>
<dbReference type="RefSeq" id="WP_344723667.1">
    <property type="nucleotide sequence ID" value="NZ_BAAAUS010000023.1"/>
</dbReference>
<reference evidence="3" key="1">
    <citation type="journal article" date="2019" name="Int. J. Syst. Evol. Microbiol.">
        <title>The Global Catalogue of Microorganisms (GCM) 10K type strain sequencing project: providing services to taxonomists for standard genome sequencing and annotation.</title>
        <authorList>
            <consortium name="The Broad Institute Genomics Platform"/>
            <consortium name="The Broad Institute Genome Sequencing Center for Infectious Disease"/>
            <person name="Wu L."/>
            <person name="Ma J."/>
        </authorList>
    </citation>
    <scope>NUCLEOTIDE SEQUENCE [LARGE SCALE GENOMIC DNA]</scope>
    <source>
        <strain evidence="3">CCM 7043</strain>
    </source>
</reference>
<dbReference type="EMBL" id="JBHUCO010000045">
    <property type="protein sequence ID" value="MFD1522299.1"/>
    <property type="molecule type" value="Genomic_DNA"/>
</dbReference>
<evidence type="ECO:0000313" key="3">
    <source>
        <dbReference type="Proteomes" id="UP001597114"/>
    </source>
</evidence>
<name>A0ABW4F7P6_9PSEU</name>